<evidence type="ECO:0000313" key="2">
    <source>
        <dbReference type="Proteomes" id="UP000230821"/>
    </source>
</evidence>
<sequence>MTSHGPQVRPRSGLPEGFLDIFHVAQLPSTHPEAFINRSGKAIRRTQQQGFLCFGQYKKGYPTIPLKAFFTILIDDNFSDDRNILILDVYDHHSDRVIGKRLITRKDFPHTGEFSLFEFDFTPPGPDANMEFRIFYMGWAYVLADKIAIVDPARASVQRPSDIPRFHHVHQLPKQQAYCSGHDELCIPSMAREQIAKARGKVIGGNFQNDRFTPTPNGGIEFTLSLDTSRRYYVAFDLEGNIPNQYLGDLNGGKVFPFTIHDIDGNYCLSFQRMYSTYRGGSRFRVLLSDRPDPVEDGAAWLVTSPDISGDYTMRHWGEERHHIEIHVHGRRCQLRIDDFVSKWAQAPYPIGGQRQVHVVLGNREPRYYGAGQAALTQFVRFKVGYFD</sequence>
<proteinExistence type="predicted"/>
<organism evidence="1 2">
    <name type="scientific">candidate division KSB3 bacterium</name>
    <dbReference type="NCBI Taxonomy" id="2044937"/>
    <lineage>
        <taxon>Bacteria</taxon>
        <taxon>candidate division KSB3</taxon>
    </lineage>
</organism>
<accession>A0A2G6KKB7</accession>
<dbReference type="EMBL" id="PDSK01000025">
    <property type="protein sequence ID" value="PIE36107.1"/>
    <property type="molecule type" value="Genomic_DNA"/>
</dbReference>
<gene>
    <name evidence="1" type="ORF">CSA56_01455</name>
</gene>
<evidence type="ECO:0000313" key="1">
    <source>
        <dbReference type="EMBL" id="PIE36107.1"/>
    </source>
</evidence>
<comment type="caution">
    <text evidence="1">The sequence shown here is derived from an EMBL/GenBank/DDBJ whole genome shotgun (WGS) entry which is preliminary data.</text>
</comment>
<protein>
    <submittedName>
        <fullName evidence="1">Uncharacterized protein</fullName>
    </submittedName>
</protein>
<reference evidence="1 2" key="1">
    <citation type="submission" date="2017-10" db="EMBL/GenBank/DDBJ databases">
        <title>Novel microbial diversity and functional potential in the marine mammal oral microbiome.</title>
        <authorList>
            <person name="Dudek N.K."/>
            <person name="Sun C.L."/>
            <person name="Burstein D."/>
            <person name="Kantor R.S."/>
            <person name="Aliaga Goltsman D.S."/>
            <person name="Bik E.M."/>
            <person name="Thomas B.C."/>
            <person name="Banfield J.F."/>
            <person name="Relman D.A."/>
        </authorList>
    </citation>
    <scope>NUCLEOTIDE SEQUENCE [LARGE SCALE GENOMIC DNA]</scope>
    <source>
        <strain evidence="1">DOLJORAL78_47_16</strain>
    </source>
</reference>
<name>A0A2G6KKB7_9BACT</name>
<dbReference type="AlphaFoldDB" id="A0A2G6KKB7"/>
<dbReference type="Proteomes" id="UP000230821">
    <property type="component" value="Unassembled WGS sequence"/>
</dbReference>